<comment type="caution">
    <text evidence="1">The sequence shown here is derived from an EMBL/GenBank/DDBJ whole genome shotgun (WGS) entry which is preliminary data.</text>
</comment>
<dbReference type="EMBL" id="BAABJX010000006">
    <property type="protein sequence ID" value="GAA4822222.1"/>
    <property type="molecule type" value="Genomic_DNA"/>
</dbReference>
<reference evidence="2" key="1">
    <citation type="journal article" date="2019" name="Int. J. Syst. Evol. Microbiol.">
        <title>The Global Catalogue of Microorganisms (GCM) 10K type strain sequencing project: providing services to taxonomists for standard genome sequencing and annotation.</title>
        <authorList>
            <consortium name="The Broad Institute Genomics Platform"/>
            <consortium name="The Broad Institute Genome Sequencing Center for Infectious Disease"/>
            <person name="Wu L."/>
            <person name="Ma J."/>
        </authorList>
    </citation>
    <scope>NUCLEOTIDE SEQUENCE [LARGE SCALE GENOMIC DNA]</scope>
    <source>
        <strain evidence="2">JCM 18326</strain>
    </source>
</reference>
<dbReference type="RefSeq" id="WP_345368668.1">
    <property type="nucleotide sequence ID" value="NZ_BAABJX010000006.1"/>
</dbReference>
<keyword evidence="2" id="KW-1185">Reference proteome</keyword>
<accession>A0ABP9D445</accession>
<organism evidence="1 2">
    <name type="scientific">Algivirga pacifica</name>
    <dbReference type="NCBI Taxonomy" id="1162670"/>
    <lineage>
        <taxon>Bacteria</taxon>
        <taxon>Pseudomonadati</taxon>
        <taxon>Bacteroidota</taxon>
        <taxon>Cytophagia</taxon>
        <taxon>Cytophagales</taxon>
        <taxon>Flammeovirgaceae</taxon>
        <taxon>Algivirga</taxon>
    </lineage>
</organism>
<sequence>MIDYIKDFVAWHDKVFFRSFEEVYDLYFVVKYPFIQNKRGRFVCVKENGRPNNTYFVNFSEMEETLLLPSDGVRLLFLAFLREQHCDEGFDMEMQRSYFRERIELQKYLTPKD</sequence>
<evidence type="ECO:0000313" key="2">
    <source>
        <dbReference type="Proteomes" id="UP001500298"/>
    </source>
</evidence>
<proteinExistence type="predicted"/>
<dbReference type="Proteomes" id="UP001500298">
    <property type="component" value="Unassembled WGS sequence"/>
</dbReference>
<gene>
    <name evidence="1" type="ORF">GCM10023331_03200</name>
</gene>
<name>A0ABP9D445_9BACT</name>
<protein>
    <submittedName>
        <fullName evidence="1">Uncharacterized protein</fullName>
    </submittedName>
</protein>
<evidence type="ECO:0000313" key="1">
    <source>
        <dbReference type="EMBL" id="GAA4822222.1"/>
    </source>
</evidence>